<accession>A0AA86NSN2</accession>
<keyword evidence="6" id="KW-1185">Reference proteome</keyword>
<organism evidence="4">
    <name type="scientific">Hexamita inflata</name>
    <dbReference type="NCBI Taxonomy" id="28002"/>
    <lineage>
        <taxon>Eukaryota</taxon>
        <taxon>Metamonada</taxon>
        <taxon>Diplomonadida</taxon>
        <taxon>Hexamitidae</taxon>
        <taxon>Hexamitinae</taxon>
        <taxon>Hexamita</taxon>
    </lineage>
</organism>
<name>A0AA86NSN2_9EUKA</name>
<reference evidence="5 6" key="2">
    <citation type="submission" date="2024-07" db="EMBL/GenBank/DDBJ databases">
        <authorList>
            <person name="Akdeniz Z."/>
        </authorList>
    </citation>
    <scope>NUCLEOTIDE SEQUENCE [LARGE SCALE GENOMIC DNA]</scope>
</reference>
<evidence type="ECO:0000256" key="2">
    <source>
        <dbReference type="ARBA" id="ARBA00023163"/>
    </source>
</evidence>
<keyword evidence="1" id="KW-0805">Transcription regulation</keyword>
<dbReference type="AlphaFoldDB" id="A0AA86NSN2"/>
<evidence type="ECO:0000313" key="4">
    <source>
        <dbReference type="EMBL" id="CAI9925283.1"/>
    </source>
</evidence>
<dbReference type="NCBIfam" id="TIGR01557">
    <property type="entry name" value="myb_SHAQKYF"/>
    <property type="match status" value="1"/>
</dbReference>
<evidence type="ECO:0000256" key="3">
    <source>
        <dbReference type="ARBA" id="ARBA00023242"/>
    </source>
</evidence>
<keyword evidence="3" id="KW-0539">Nucleus</keyword>
<evidence type="ECO:0000313" key="6">
    <source>
        <dbReference type="Proteomes" id="UP001642409"/>
    </source>
</evidence>
<comment type="caution">
    <text evidence="4">The sequence shown here is derived from an EMBL/GenBank/DDBJ whole genome shotgun (WGS) entry which is preliminary data.</text>
</comment>
<dbReference type="EMBL" id="CAXDID020000056">
    <property type="protein sequence ID" value="CAL6007585.1"/>
    <property type="molecule type" value="Genomic_DNA"/>
</dbReference>
<dbReference type="SUPFAM" id="SSF46689">
    <property type="entry name" value="Homeodomain-like"/>
    <property type="match status" value="1"/>
</dbReference>
<dbReference type="EMBL" id="CATOUU010000341">
    <property type="protein sequence ID" value="CAI9925283.1"/>
    <property type="molecule type" value="Genomic_DNA"/>
</dbReference>
<evidence type="ECO:0000313" key="5">
    <source>
        <dbReference type="EMBL" id="CAL6007585.1"/>
    </source>
</evidence>
<reference evidence="4" key="1">
    <citation type="submission" date="2023-06" db="EMBL/GenBank/DDBJ databases">
        <authorList>
            <person name="Kurt Z."/>
        </authorList>
    </citation>
    <scope>NUCLEOTIDE SEQUENCE</scope>
</reference>
<dbReference type="InterPro" id="IPR009057">
    <property type="entry name" value="Homeodomain-like_sf"/>
</dbReference>
<gene>
    <name evidence="4" type="ORF">HINF_LOCUS12928</name>
    <name evidence="5" type="ORF">HINF_LOCUS20705</name>
</gene>
<dbReference type="Proteomes" id="UP001642409">
    <property type="component" value="Unassembled WGS sequence"/>
</dbReference>
<evidence type="ECO:0000256" key="1">
    <source>
        <dbReference type="ARBA" id="ARBA00023015"/>
    </source>
</evidence>
<dbReference type="GO" id="GO:0003677">
    <property type="term" value="F:DNA binding"/>
    <property type="evidence" value="ECO:0007669"/>
    <property type="project" value="InterPro"/>
</dbReference>
<protein>
    <submittedName>
        <fullName evidence="4">Uncharacterized protein</fullName>
    </submittedName>
</protein>
<keyword evidence="2" id="KW-0804">Transcription</keyword>
<sequence length="155" mass="18095">MNIYELVQNLYQELCSPQDNISQNQPQSYDSQVYQQIRAVINTASQVQSVQLQSKKQGYFRWTEALHRKFCIICAALHWDQARPKYICKFLPELSSEVVASHLQKTRNELRAFGQRGVPIPTCFQNDATFLRISEYWVQNHSRLSDSEIKALLLQ</sequence>
<dbReference type="InterPro" id="IPR006447">
    <property type="entry name" value="Myb_dom_plants"/>
</dbReference>
<dbReference type="Gene3D" id="1.10.10.60">
    <property type="entry name" value="Homeodomain-like"/>
    <property type="match status" value="1"/>
</dbReference>
<proteinExistence type="predicted"/>